<protein>
    <submittedName>
        <fullName evidence="2">Uncharacterized protein</fullName>
    </submittedName>
</protein>
<feature type="compositionally biased region" description="Low complexity" evidence="1">
    <location>
        <begin position="52"/>
        <end position="65"/>
    </location>
</feature>
<gene>
    <name evidence="2" type="ORF">BU24DRAFT_407537</name>
</gene>
<dbReference type="EMBL" id="ML978068">
    <property type="protein sequence ID" value="KAF2017517.1"/>
    <property type="molecule type" value="Genomic_DNA"/>
</dbReference>
<feature type="compositionally biased region" description="Basic and acidic residues" evidence="1">
    <location>
        <begin position="231"/>
        <end position="246"/>
    </location>
</feature>
<accession>A0A6A5XXG9</accession>
<feature type="compositionally biased region" description="Basic and acidic residues" evidence="1">
    <location>
        <begin position="184"/>
        <end position="193"/>
    </location>
</feature>
<evidence type="ECO:0000256" key="1">
    <source>
        <dbReference type="SAM" id="MobiDB-lite"/>
    </source>
</evidence>
<dbReference type="RefSeq" id="XP_033385856.1">
    <property type="nucleotide sequence ID" value="XM_033525813.1"/>
</dbReference>
<evidence type="ECO:0000313" key="3">
    <source>
        <dbReference type="Proteomes" id="UP000799778"/>
    </source>
</evidence>
<feature type="region of interest" description="Disordered" evidence="1">
    <location>
        <begin position="1"/>
        <end position="69"/>
    </location>
</feature>
<sequence>MLSPRSLSPRSDSSMDTTKSRLFTPLSPHGLPKARDGPHRFSSIPPPINLLASSRPSTPMSLSMMSPPPMSARSIETFIDSTPSTPAYSPRAGWGWDGSTIVLLSPGPSATSESEWAARAASLRRPSRTPSPVPVQHARKESTKSLHLVAREITPSASLSSHPVLPMPVYYHKEDSTMEEESSDEKNEEKTRSSDTSSGIAPFGKIAKGFKSMLKRKGSGTEKRAQRRRREHPEMERIETMHWTEM</sequence>
<keyword evidence="3" id="KW-1185">Reference proteome</keyword>
<evidence type="ECO:0000313" key="2">
    <source>
        <dbReference type="EMBL" id="KAF2017517.1"/>
    </source>
</evidence>
<reference evidence="2" key="1">
    <citation type="journal article" date="2020" name="Stud. Mycol.">
        <title>101 Dothideomycetes genomes: a test case for predicting lifestyles and emergence of pathogens.</title>
        <authorList>
            <person name="Haridas S."/>
            <person name="Albert R."/>
            <person name="Binder M."/>
            <person name="Bloem J."/>
            <person name="Labutti K."/>
            <person name="Salamov A."/>
            <person name="Andreopoulos B."/>
            <person name="Baker S."/>
            <person name="Barry K."/>
            <person name="Bills G."/>
            <person name="Bluhm B."/>
            <person name="Cannon C."/>
            <person name="Castanera R."/>
            <person name="Culley D."/>
            <person name="Daum C."/>
            <person name="Ezra D."/>
            <person name="Gonzalez J."/>
            <person name="Henrissat B."/>
            <person name="Kuo A."/>
            <person name="Liang C."/>
            <person name="Lipzen A."/>
            <person name="Lutzoni F."/>
            <person name="Magnuson J."/>
            <person name="Mondo S."/>
            <person name="Nolan M."/>
            <person name="Ohm R."/>
            <person name="Pangilinan J."/>
            <person name="Park H.-J."/>
            <person name="Ramirez L."/>
            <person name="Alfaro M."/>
            <person name="Sun H."/>
            <person name="Tritt A."/>
            <person name="Yoshinaga Y."/>
            <person name="Zwiers L.-H."/>
            <person name="Turgeon B."/>
            <person name="Goodwin S."/>
            <person name="Spatafora J."/>
            <person name="Crous P."/>
            <person name="Grigoriev I."/>
        </authorList>
    </citation>
    <scope>NUCLEOTIDE SEQUENCE</scope>
    <source>
        <strain evidence="2">CBS 175.79</strain>
    </source>
</reference>
<dbReference type="AlphaFoldDB" id="A0A6A5XXG9"/>
<name>A0A6A5XXG9_9PLEO</name>
<dbReference type="Proteomes" id="UP000799778">
    <property type="component" value="Unassembled WGS sequence"/>
</dbReference>
<proteinExistence type="predicted"/>
<feature type="region of interest" description="Disordered" evidence="1">
    <location>
        <begin position="108"/>
        <end position="144"/>
    </location>
</feature>
<feature type="region of interest" description="Disordered" evidence="1">
    <location>
        <begin position="174"/>
        <end position="246"/>
    </location>
</feature>
<feature type="compositionally biased region" description="Low complexity" evidence="1">
    <location>
        <begin position="1"/>
        <end position="16"/>
    </location>
</feature>
<dbReference type="OrthoDB" id="3921377at2759"/>
<feature type="compositionally biased region" description="Low complexity" evidence="1">
    <location>
        <begin position="117"/>
        <end position="130"/>
    </location>
</feature>
<organism evidence="2 3">
    <name type="scientific">Aaosphaeria arxii CBS 175.79</name>
    <dbReference type="NCBI Taxonomy" id="1450172"/>
    <lineage>
        <taxon>Eukaryota</taxon>
        <taxon>Fungi</taxon>
        <taxon>Dikarya</taxon>
        <taxon>Ascomycota</taxon>
        <taxon>Pezizomycotina</taxon>
        <taxon>Dothideomycetes</taxon>
        <taxon>Pleosporomycetidae</taxon>
        <taxon>Pleosporales</taxon>
        <taxon>Pleosporales incertae sedis</taxon>
        <taxon>Aaosphaeria</taxon>
    </lineage>
</organism>
<dbReference type="GeneID" id="54283210"/>